<dbReference type="SUPFAM" id="SSF54001">
    <property type="entry name" value="Cysteine proteinases"/>
    <property type="match status" value="1"/>
</dbReference>
<evidence type="ECO:0000256" key="3">
    <source>
        <dbReference type="PROSITE-ProRule" id="PRU00239"/>
    </source>
</evidence>
<gene>
    <name evidence="7" type="ORF">OIDMADRAFT_185933</name>
</gene>
<feature type="compositionally biased region" description="Basic and acidic residues" evidence="5">
    <location>
        <begin position="910"/>
        <end position="931"/>
    </location>
</feature>
<feature type="compositionally biased region" description="Basic and acidic residues" evidence="5">
    <location>
        <begin position="650"/>
        <end position="672"/>
    </location>
</feature>
<feature type="coiled-coil region" evidence="4">
    <location>
        <begin position="86"/>
        <end position="113"/>
    </location>
</feature>
<keyword evidence="3" id="KW-0378">Hydrolase</keyword>
<dbReference type="EMBL" id="KN832870">
    <property type="protein sequence ID" value="KIN07379.1"/>
    <property type="molecule type" value="Genomic_DNA"/>
</dbReference>
<feature type="region of interest" description="Disordered" evidence="5">
    <location>
        <begin position="881"/>
        <end position="931"/>
    </location>
</feature>
<dbReference type="STRING" id="913774.A0A0C3D7P3"/>
<organism evidence="7 8">
    <name type="scientific">Oidiodendron maius (strain Zn)</name>
    <dbReference type="NCBI Taxonomy" id="913774"/>
    <lineage>
        <taxon>Eukaryota</taxon>
        <taxon>Fungi</taxon>
        <taxon>Dikarya</taxon>
        <taxon>Ascomycota</taxon>
        <taxon>Pezizomycotina</taxon>
        <taxon>Leotiomycetes</taxon>
        <taxon>Leotiomycetes incertae sedis</taxon>
        <taxon>Myxotrichaceae</taxon>
        <taxon>Oidiodendron</taxon>
    </lineage>
</organism>
<dbReference type="AlphaFoldDB" id="A0A0C3D7P3"/>
<evidence type="ECO:0000313" key="7">
    <source>
        <dbReference type="EMBL" id="KIN07379.1"/>
    </source>
</evidence>
<keyword evidence="4" id="KW-0175">Coiled coil</keyword>
<keyword evidence="8" id="KW-1185">Reference proteome</keyword>
<dbReference type="PANTHER" id="PTHR10183:SF397">
    <property type="entry name" value="CALPAIN CATALYTIC DOMAIN-CONTAINING PROTEIN"/>
    <property type="match status" value="1"/>
</dbReference>
<dbReference type="CDD" id="cd00044">
    <property type="entry name" value="CysPc"/>
    <property type="match status" value="1"/>
</dbReference>
<keyword evidence="3" id="KW-0788">Thiol protease</keyword>
<feature type="compositionally biased region" description="Polar residues" evidence="5">
    <location>
        <begin position="726"/>
        <end position="747"/>
    </location>
</feature>
<dbReference type="PROSITE" id="PS00139">
    <property type="entry name" value="THIOL_PROTEASE_CYS"/>
    <property type="match status" value="1"/>
</dbReference>
<feature type="compositionally biased region" description="Acidic residues" evidence="5">
    <location>
        <begin position="894"/>
        <end position="909"/>
    </location>
</feature>
<evidence type="ECO:0000313" key="8">
    <source>
        <dbReference type="Proteomes" id="UP000054321"/>
    </source>
</evidence>
<dbReference type="Gene3D" id="3.90.70.10">
    <property type="entry name" value="Cysteine proteinases"/>
    <property type="match status" value="1"/>
</dbReference>
<feature type="compositionally biased region" description="Basic and acidic residues" evidence="5">
    <location>
        <begin position="687"/>
        <end position="701"/>
    </location>
</feature>
<feature type="active site" evidence="2 3">
    <location>
        <position position="374"/>
    </location>
</feature>
<name>A0A0C3D7P3_OIDMZ</name>
<evidence type="ECO:0000256" key="1">
    <source>
        <dbReference type="ARBA" id="ARBA00007623"/>
    </source>
</evidence>
<dbReference type="Pfam" id="PF00648">
    <property type="entry name" value="Peptidase_C2"/>
    <property type="match status" value="1"/>
</dbReference>
<evidence type="ECO:0000256" key="4">
    <source>
        <dbReference type="SAM" id="Coils"/>
    </source>
</evidence>
<proteinExistence type="inferred from homology"/>
<dbReference type="OrthoDB" id="424753at2759"/>
<dbReference type="PROSITE" id="PS50203">
    <property type="entry name" value="CALPAIN_CAT"/>
    <property type="match status" value="1"/>
</dbReference>
<evidence type="ECO:0000256" key="5">
    <source>
        <dbReference type="SAM" id="MobiDB-lite"/>
    </source>
</evidence>
<reference evidence="8" key="2">
    <citation type="submission" date="2015-01" db="EMBL/GenBank/DDBJ databases">
        <title>Evolutionary Origins and Diversification of the Mycorrhizal Mutualists.</title>
        <authorList>
            <consortium name="DOE Joint Genome Institute"/>
            <consortium name="Mycorrhizal Genomics Consortium"/>
            <person name="Kohler A."/>
            <person name="Kuo A."/>
            <person name="Nagy L.G."/>
            <person name="Floudas D."/>
            <person name="Copeland A."/>
            <person name="Barry K.W."/>
            <person name="Cichocki N."/>
            <person name="Veneault-Fourrey C."/>
            <person name="LaButti K."/>
            <person name="Lindquist E.A."/>
            <person name="Lipzen A."/>
            <person name="Lundell T."/>
            <person name="Morin E."/>
            <person name="Murat C."/>
            <person name="Riley R."/>
            <person name="Ohm R."/>
            <person name="Sun H."/>
            <person name="Tunlid A."/>
            <person name="Henrissat B."/>
            <person name="Grigoriev I.V."/>
            <person name="Hibbett D.S."/>
            <person name="Martin F."/>
        </authorList>
    </citation>
    <scope>NUCLEOTIDE SEQUENCE [LARGE SCALE GENOMIC DNA]</scope>
    <source>
        <strain evidence="8">Zn</strain>
    </source>
</reference>
<feature type="region of interest" description="Disordered" evidence="5">
    <location>
        <begin position="1"/>
        <end position="39"/>
    </location>
</feature>
<dbReference type="InterPro" id="IPR001300">
    <property type="entry name" value="Peptidase_C2_calpain_cat"/>
</dbReference>
<protein>
    <recommendedName>
        <fullName evidence="6">Calpain catalytic domain-containing protein</fullName>
    </recommendedName>
</protein>
<dbReference type="PRINTS" id="PR00704">
    <property type="entry name" value="CALPAIN"/>
</dbReference>
<dbReference type="InterPro" id="IPR000169">
    <property type="entry name" value="Pept_cys_AS"/>
</dbReference>
<dbReference type="SMART" id="SM00230">
    <property type="entry name" value="CysPc"/>
    <property type="match status" value="1"/>
</dbReference>
<dbReference type="InParanoid" id="A0A0C3D7P3"/>
<feature type="compositionally biased region" description="Basic and acidic residues" evidence="5">
    <location>
        <begin position="882"/>
        <end position="893"/>
    </location>
</feature>
<feature type="domain" description="Calpain catalytic" evidence="6">
    <location>
        <begin position="160"/>
        <end position="454"/>
    </location>
</feature>
<evidence type="ECO:0000256" key="2">
    <source>
        <dbReference type="PIRSR" id="PIRSR622684-1"/>
    </source>
</evidence>
<evidence type="ECO:0000259" key="6">
    <source>
        <dbReference type="PROSITE" id="PS50203"/>
    </source>
</evidence>
<sequence length="931" mass="106714">MSEADYGTSDVERERRAAPPPPPPFDQKSKSKKKKKLPPQEAIDKIWSRFSAAKFSKATTILPQLRSDCLKATPLPNPRPNNLLVSEDYERAVQECRTRVKKLIQECKRVNMRYRDPTFDIDWDLKWEKGDCLNGLGKDKFDLDGHIFSNLHASVPKAVKRVHEIFENPTFLKEKISPADVKQGNLGNCWLMASLTALANMEKGIQRICIEYDTKIGIYGFVFHRDGEWIISIIDDKLYLKSPDWDSPSVQRHLLEQIDREDVEKEYRKTYQTGSQALFFAYCRDQNETWLPLLEKAYAKAHGDYAALSGGWIGEGIEDLTGGVTTELLTSDILDTDEFWNNEILKVNEEFLFGCATGLLDGGYGNRDGISEGHAYVIMEARQLSTGQRLVKLRNPWGKGKKGNWEGPWSDGSKEFTPEAQAELNHKFGNDSVFWISFEDLLRKYQHFDRTRLFMDSPDWRVTQKWISVEVPWNAEFEQRFRVVLKKESPVVLVLSQLDDRYFDGLQGQYSFRLQFRLHNVDSPSEEDYIVRSHGNYLMERSVVTELKSLPAGAYSVFVMVVADRDTDILSVEDVIKDQCRRKVDNNKLARVGMAYDLAHQKAAAHMESKAAIRKAREKAKIKEERIANRRKIWENRHLTRNVVRKQCKKNNEKREQKMHKQDSEAKEGNETRRHRRSNPKDNISIRLDREDKAVQTEDSFKTALSEAEAPQSIPQNENDKGVQTEDLSVSLAESQDTLETPESGLTSPRPIRLPGDGQGPTPGGVYIHERGRRRSYSPPRRSREFPRRHEYVTSEGESSASPVSDFEALFSDDEPSLRPRRMSMNMNVNPGDPPPRSNQKRSKESDDDEPEPWNAVCIVGLRVYSKDEELDVMIYEEGFNDVEKLEGERVEDPGTDGDVEDCEEEEPEKGEITNKAEDKVQSAKDEGCGN</sequence>
<dbReference type="InterPro" id="IPR022684">
    <property type="entry name" value="Calpain_cysteine_protease"/>
</dbReference>
<dbReference type="InterPro" id="IPR038765">
    <property type="entry name" value="Papain-like_cys_pep_sf"/>
</dbReference>
<accession>A0A0C3D7P3</accession>
<dbReference type="FunFam" id="3.90.70.10:FF:000072">
    <property type="entry name" value="Cysteine proteinase"/>
    <property type="match status" value="1"/>
</dbReference>
<comment type="similarity">
    <text evidence="1">Belongs to the peptidase C2 family.</text>
</comment>
<reference evidence="7 8" key="1">
    <citation type="submission" date="2014-04" db="EMBL/GenBank/DDBJ databases">
        <authorList>
            <consortium name="DOE Joint Genome Institute"/>
            <person name="Kuo A."/>
            <person name="Martino E."/>
            <person name="Perotto S."/>
            <person name="Kohler A."/>
            <person name="Nagy L.G."/>
            <person name="Floudas D."/>
            <person name="Copeland A."/>
            <person name="Barry K.W."/>
            <person name="Cichocki N."/>
            <person name="Veneault-Fourrey C."/>
            <person name="LaButti K."/>
            <person name="Lindquist E.A."/>
            <person name="Lipzen A."/>
            <person name="Lundell T."/>
            <person name="Morin E."/>
            <person name="Murat C."/>
            <person name="Sun H."/>
            <person name="Tunlid A."/>
            <person name="Henrissat B."/>
            <person name="Grigoriev I.V."/>
            <person name="Hibbett D.S."/>
            <person name="Martin F."/>
            <person name="Nordberg H.P."/>
            <person name="Cantor M.N."/>
            <person name="Hua S.X."/>
        </authorList>
    </citation>
    <scope>NUCLEOTIDE SEQUENCE [LARGE SCALE GENOMIC DNA]</scope>
    <source>
        <strain evidence="7 8">Zn</strain>
    </source>
</reference>
<dbReference type="GO" id="GO:0006508">
    <property type="term" value="P:proteolysis"/>
    <property type="evidence" value="ECO:0007669"/>
    <property type="project" value="UniProtKB-KW"/>
</dbReference>
<feature type="compositionally biased region" description="Basic and acidic residues" evidence="5">
    <location>
        <begin position="782"/>
        <end position="793"/>
    </location>
</feature>
<dbReference type="HOGENOM" id="CLU_006072_1_0_1"/>
<dbReference type="PANTHER" id="PTHR10183">
    <property type="entry name" value="CALPAIN"/>
    <property type="match status" value="1"/>
</dbReference>
<keyword evidence="3" id="KW-0645">Protease</keyword>
<feature type="region of interest" description="Disordered" evidence="5">
    <location>
        <begin position="647"/>
        <end position="854"/>
    </location>
</feature>
<feature type="active site" evidence="2 3">
    <location>
        <position position="395"/>
    </location>
</feature>
<feature type="active site" evidence="2 3">
    <location>
        <position position="189"/>
    </location>
</feature>
<dbReference type="GO" id="GO:0004198">
    <property type="term" value="F:calcium-dependent cysteine-type endopeptidase activity"/>
    <property type="evidence" value="ECO:0007669"/>
    <property type="project" value="InterPro"/>
</dbReference>
<dbReference type="Proteomes" id="UP000054321">
    <property type="component" value="Unassembled WGS sequence"/>
</dbReference>